<evidence type="ECO:0000313" key="2">
    <source>
        <dbReference type="Proteomes" id="UP000806542"/>
    </source>
</evidence>
<comment type="caution">
    <text evidence="1">The sequence shown here is derived from an EMBL/GenBank/DDBJ whole genome shotgun (WGS) entry which is preliminary data.</text>
</comment>
<reference evidence="1" key="1">
    <citation type="submission" date="2020-10" db="EMBL/GenBank/DDBJ databases">
        <title>ChiBAC.</title>
        <authorList>
            <person name="Zenner C."/>
            <person name="Hitch T.C.A."/>
            <person name="Clavel T."/>
        </authorList>
    </citation>
    <scope>NUCLEOTIDE SEQUENCE</scope>
    <source>
        <strain evidence="1">DSM 107454</strain>
    </source>
</reference>
<dbReference type="EMBL" id="JADCKB010000067">
    <property type="protein sequence ID" value="MBE5041292.1"/>
    <property type="molecule type" value="Genomic_DNA"/>
</dbReference>
<sequence length="186" mass="21632">MEEFSINIANKYGVETYQDTKNTYDWIKNAINELGYKNVKIYEKFDFKISKLNCTCDNLEEFIKNAYKQNNYEFKNFSLSVYSNNVIELFVFIGFNGDISISSNKKVLLEKFEKILENTFLEQDLLNNHTSTTYIGNVTNNTISVKGNNNTIVNDNSHIETIKKERESNFKQWLRAIGQNIASNIV</sequence>
<evidence type="ECO:0000313" key="1">
    <source>
        <dbReference type="EMBL" id="MBE5041292.1"/>
    </source>
</evidence>
<accession>A0A9D5R9R6</accession>
<dbReference type="RefSeq" id="WP_226393818.1">
    <property type="nucleotide sequence ID" value="NZ_JADCKB010000067.1"/>
</dbReference>
<dbReference type="AlphaFoldDB" id="A0A9D5R9R6"/>
<protein>
    <submittedName>
        <fullName evidence="1">Uncharacterized protein</fullName>
    </submittedName>
</protein>
<name>A0A9D5R9R6_9FIRM</name>
<organism evidence="1 2">
    <name type="scientific">Ructibacterium gallinarum</name>
    <dbReference type="NCBI Taxonomy" id="2779355"/>
    <lineage>
        <taxon>Bacteria</taxon>
        <taxon>Bacillati</taxon>
        <taxon>Bacillota</taxon>
        <taxon>Clostridia</taxon>
        <taxon>Eubacteriales</taxon>
        <taxon>Oscillospiraceae</taxon>
        <taxon>Ructibacterium</taxon>
    </lineage>
</organism>
<keyword evidence="2" id="KW-1185">Reference proteome</keyword>
<gene>
    <name evidence="1" type="ORF">INF28_12625</name>
</gene>
<dbReference type="Proteomes" id="UP000806542">
    <property type="component" value="Unassembled WGS sequence"/>
</dbReference>
<proteinExistence type="predicted"/>